<sequence>MPDVRALQPRYLKAACSTCSVMELCLPIGMTGPEVERLDTLIVQRVKLKKGAALYRAGEPLRSLYAVRTGSFKTSVLSIDGREQVTGFQIPGEMLGLDAISTDLHACNAVALEDSEVCPINFNRLEELAHELPSLQHSFNKILSREIVRDHDMLMMLGNMNSDERLAAFLLNLSQRLKTRGYSSTDFVLKMRREEIGSYLGLRLETICRGIAHLRDQALVEISGRDVHIRDLEGLKQLIAGCHRPPPDRR</sequence>
<dbReference type="AlphaFoldDB" id="A0A5E6TL57"/>
<keyword evidence="1" id="KW-0805">Transcription regulation</keyword>
<dbReference type="InterPro" id="IPR000595">
    <property type="entry name" value="cNMP-bd_dom"/>
</dbReference>
<dbReference type="PANTHER" id="PTHR24567">
    <property type="entry name" value="CRP FAMILY TRANSCRIPTIONAL REGULATORY PROTEIN"/>
    <property type="match status" value="1"/>
</dbReference>
<dbReference type="InterPro" id="IPR014710">
    <property type="entry name" value="RmlC-like_jellyroll"/>
</dbReference>
<dbReference type="EMBL" id="CABVGX010000021">
    <property type="protein sequence ID" value="VVM93222.1"/>
    <property type="molecule type" value="Genomic_DNA"/>
</dbReference>
<organism evidence="5 6">
    <name type="scientific">Pseudomonas fluorescens</name>
    <dbReference type="NCBI Taxonomy" id="294"/>
    <lineage>
        <taxon>Bacteria</taxon>
        <taxon>Pseudomonadati</taxon>
        <taxon>Pseudomonadota</taxon>
        <taxon>Gammaproteobacteria</taxon>
        <taxon>Pseudomonadales</taxon>
        <taxon>Pseudomonadaceae</taxon>
        <taxon>Pseudomonas</taxon>
    </lineage>
</organism>
<proteinExistence type="predicted"/>
<dbReference type="FunFam" id="1.10.10.10:FF:000028">
    <property type="entry name" value="Fumarate/nitrate reduction transcriptional regulator Fnr"/>
    <property type="match status" value="1"/>
</dbReference>
<evidence type="ECO:0000259" key="4">
    <source>
        <dbReference type="PROSITE" id="PS51063"/>
    </source>
</evidence>
<dbReference type="InterPro" id="IPR018490">
    <property type="entry name" value="cNMP-bd_dom_sf"/>
</dbReference>
<dbReference type="InterPro" id="IPR036388">
    <property type="entry name" value="WH-like_DNA-bd_sf"/>
</dbReference>
<dbReference type="OrthoDB" id="7643467at2"/>
<dbReference type="PRINTS" id="PR00034">
    <property type="entry name" value="HTHCRP"/>
</dbReference>
<dbReference type="Proteomes" id="UP000325607">
    <property type="component" value="Unassembled WGS sequence"/>
</dbReference>
<evidence type="ECO:0000313" key="6">
    <source>
        <dbReference type="Proteomes" id="UP000325607"/>
    </source>
</evidence>
<keyword evidence="3" id="KW-0804">Transcription</keyword>
<keyword evidence="2" id="KW-0238">DNA-binding</keyword>
<feature type="domain" description="HTH crp-type" evidence="4">
    <location>
        <begin position="160"/>
        <end position="233"/>
    </location>
</feature>
<dbReference type="CDD" id="cd00038">
    <property type="entry name" value="CAP_ED"/>
    <property type="match status" value="1"/>
</dbReference>
<evidence type="ECO:0000256" key="3">
    <source>
        <dbReference type="ARBA" id="ARBA00023163"/>
    </source>
</evidence>
<dbReference type="Pfam" id="PF00027">
    <property type="entry name" value="cNMP_binding"/>
    <property type="match status" value="1"/>
</dbReference>
<dbReference type="InterPro" id="IPR050397">
    <property type="entry name" value="Env_Response_Regulators"/>
</dbReference>
<name>A0A5E6TL57_PSEFL</name>
<dbReference type="SUPFAM" id="SSF51206">
    <property type="entry name" value="cAMP-binding domain-like"/>
    <property type="match status" value="1"/>
</dbReference>
<evidence type="ECO:0000256" key="1">
    <source>
        <dbReference type="ARBA" id="ARBA00023015"/>
    </source>
</evidence>
<dbReference type="Pfam" id="PF13545">
    <property type="entry name" value="HTH_Crp_2"/>
    <property type="match status" value="1"/>
</dbReference>
<dbReference type="InterPro" id="IPR012318">
    <property type="entry name" value="HTH_CRP"/>
</dbReference>
<dbReference type="SMART" id="SM00100">
    <property type="entry name" value="cNMP"/>
    <property type="match status" value="1"/>
</dbReference>
<dbReference type="RefSeq" id="WP_150581087.1">
    <property type="nucleotide sequence ID" value="NZ_CABVGX010000021.1"/>
</dbReference>
<dbReference type="SMART" id="SM00419">
    <property type="entry name" value="HTH_CRP"/>
    <property type="match status" value="1"/>
</dbReference>
<dbReference type="GO" id="GO:0003700">
    <property type="term" value="F:DNA-binding transcription factor activity"/>
    <property type="evidence" value="ECO:0007669"/>
    <property type="project" value="TreeGrafter"/>
</dbReference>
<dbReference type="SUPFAM" id="SSF46785">
    <property type="entry name" value="Winged helix' DNA-binding domain"/>
    <property type="match status" value="1"/>
</dbReference>
<gene>
    <name evidence="5" type="primary">anr_1</name>
    <name evidence="5" type="ORF">PS645_02893</name>
</gene>
<dbReference type="InterPro" id="IPR036390">
    <property type="entry name" value="WH_DNA-bd_sf"/>
</dbReference>
<dbReference type="GO" id="GO:0003677">
    <property type="term" value="F:DNA binding"/>
    <property type="evidence" value="ECO:0007669"/>
    <property type="project" value="UniProtKB-KW"/>
</dbReference>
<dbReference type="GO" id="GO:0005829">
    <property type="term" value="C:cytosol"/>
    <property type="evidence" value="ECO:0007669"/>
    <property type="project" value="TreeGrafter"/>
</dbReference>
<evidence type="ECO:0000256" key="2">
    <source>
        <dbReference type="ARBA" id="ARBA00023125"/>
    </source>
</evidence>
<dbReference type="Gene3D" id="2.60.120.10">
    <property type="entry name" value="Jelly Rolls"/>
    <property type="match status" value="1"/>
</dbReference>
<dbReference type="PROSITE" id="PS51063">
    <property type="entry name" value="HTH_CRP_2"/>
    <property type="match status" value="1"/>
</dbReference>
<dbReference type="Gene3D" id="1.10.10.10">
    <property type="entry name" value="Winged helix-like DNA-binding domain superfamily/Winged helix DNA-binding domain"/>
    <property type="match status" value="1"/>
</dbReference>
<reference evidence="5 6" key="1">
    <citation type="submission" date="2019-09" db="EMBL/GenBank/DDBJ databases">
        <authorList>
            <person name="Chandra G."/>
            <person name="Truman W A."/>
        </authorList>
    </citation>
    <scope>NUCLEOTIDE SEQUENCE [LARGE SCALE GENOMIC DNA]</scope>
    <source>
        <strain evidence="5">PS645</strain>
    </source>
</reference>
<protein>
    <submittedName>
        <fullName evidence="5">Transcriptional activator protein Anr</fullName>
    </submittedName>
</protein>
<evidence type="ECO:0000313" key="5">
    <source>
        <dbReference type="EMBL" id="VVM93222.1"/>
    </source>
</evidence>
<accession>A0A5E6TL57</accession>
<dbReference type="PANTHER" id="PTHR24567:SF75">
    <property type="entry name" value="FUMARATE AND NITRATE REDUCTION REGULATORY PROTEIN"/>
    <property type="match status" value="1"/>
</dbReference>